<dbReference type="InterPro" id="IPR004007">
    <property type="entry name" value="DhaL_dom"/>
</dbReference>
<dbReference type="Proteomes" id="UP000624325">
    <property type="component" value="Unassembled WGS sequence"/>
</dbReference>
<dbReference type="SMART" id="SM01120">
    <property type="entry name" value="Dak2"/>
    <property type="match status" value="1"/>
</dbReference>
<dbReference type="InterPro" id="IPR050861">
    <property type="entry name" value="Dihydroxyacetone_Kinase"/>
</dbReference>
<evidence type="ECO:0000313" key="4">
    <source>
        <dbReference type="EMBL" id="GIF59176.1"/>
    </source>
</evidence>
<dbReference type="EMBL" id="BONC01000043">
    <property type="protein sequence ID" value="GIF59176.1"/>
    <property type="molecule type" value="Genomic_DNA"/>
</dbReference>
<sequence length="211" mass="21583">MDTSAFRAWVHESARLITAEAEELTRLDAAIGDGDHGINLRRGFQAADEMLDKAEAETPGAVLQTVGRALISKTGGASGPLYGTAFRQAGKSLADATEVDVARLGSSLEAAFNGIQQLGAAHEGDKTMLDALGPAVTAYQVAAEGGADLVGATRAAAEAAERGLQETVPMLARKGRASYLGERTIGHQDPGAASTVLILRALATVAAGEAT</sequence>
<organism evidence="4 5">
    <name type="scientific">Asanoa iriomotensis</name>
    <dbReference type="NCBI Taxonomy" id="234613"/>
    <lineage>
        <taxon>Bacteria</taxon>
        <taxon>Bacillati</taxon>
        <taxon>Actinomycetota</taxon>
        <taxon>Actinomycetes</taxon>
        <taxon>Micromonosporales</taxon>
        <taxon>Micromonosporaceae</taxon>
        <taxon>Asanoa</taxon>
    </lineage>
</organism>
<dbReference type="Gene3D" id="1.25.40.340">
    <property type="match status" value="1"/>
</dbReference>
<name>A0ABQ4C8R0_9ACTN</name>
<keyword evidence="1" id="KW-0808">Transferase</keyword>
<reference evidence="4 5" key="1">
    <citation type="submission" date="2021-01" db="EMBL/GenBank/DDBJ databases">
        <title>Whole genome shotgun sequence of Asanoa iriomotensis NBRC 100142.</title>
        <authorList>
            <person name="Komaki H."/>
            <person name="Tamura T."/>
        </authorList>
    </citation>
    <scope>NUCLEOTIDE SEQUENCE [LARGE SCALE GENOMIC DNA]</scope>
    <source>
        <strain evidence="4 5">NBRC 100142</strain>
    </source>
</reference>
<dbReference type="SUPFAM" id="SSF101473">
    <property type="entry name" value="DhaL-like"/>
    <property type="match status" value="1"/>
</dbReference>
<dbReference type="GO" id="GO:0016301">
    <property type="term" value="F:kinase activity"/>
    <property type="evidence" value="ECO:0007669"/>
    <property type="project" value="UniProtKB-KW"/>
</dbReference>
<proteinExistence type="predicted"/>
<dbReference type="RefSeq" id="WP_203706016.1">
    <property type="nucleotide sequence ID" value="NZ_BAAALU010000008.1"/>
</dbReference>
<evidence type="ECO:0000256" key="2">
    <source>
        <dbReference type="ARBA" id="ARBA00022777"/>
    </source>
</evidence>
<dbReference type="InterPro" id="IPR012737">
    <property type="entry name" value="DhaK_L_YcgS"/>
</dbReference>
<feature type="domain" description="DhaL" evidence="3">
    <location>
        <begin position="4"/>
        <end position="204"/>
    </location>
</feature>
<dbReference type="InterPro" id="IPR036117">
    <property type="entry name" value="DhaL_dom_sf"/>
</dbReference>
<evidence type="ECO:0000256" key="1">
    <source>
        <dbReference type="ARBA" id="ARBA00022679"/>
    </source>
</evidence>
<keyword evidence="5" id="KW-1185">Reference proteome</keyword>
<dbReference type="Pfam" id="PF02734">
    <property type="entry name" value="Dak2"/>
    <property type="match status" value="1"/>
</dbReference>
<dbReference type="PANTHER" id="PTHR28629:SF4">
    <property type="entry name" value="TRIOKINASE_FMN CYCLASE"/>
    <property type="match status" value="1"/>
</dbReference>
<keyword evidence="2 4" id="KW-0418">Kinase</keyword>
<dbReference type="PANTHER" id="PTHR28629">
    <property type="entry name" value="TRIOKINASE/FMN CYCLASE"/>
    <property type="match status" value="1"/>
</dbReference>
<evidence type="ECO:0000313" key="5">
    <source>
        <dbReference type="Proteomes" id="UP000624325"/>
    </source>
</evidence>
<evidence type="ECO:0000259" key="3">
    <source>
        <dbReference type="PROSITE" id="PS51480"/>
    </source>
</evidence>
<comment type="caution">
    <text evidence="4">The sequence shown here is derived from an EMBL/GenBank/DDBJ whole genome shotgun (WGS) entry which is preliminary data.</text>
</comment>
<protein>
    <submittedName>
        <fullName evidence="4">Dihydroxyacetone kinase subunit L</fullName>
    </submittedName>
</protein>
<accession>A0ABQ4C8R0</accession>
<gene>
    <name evidence="4" type="ORF">Air01nite_52710</name>
</gene>
<dbReference type="NCBIfam" id="TIGR02365">
    <property type="entry name" value="dha_L_ycgS"/>
    <property type="match status" value="1"/>
</dbReference>
<dbReference type="PROSITE" id="PS51480">
    <property type="entry name" value="DHAL"/>
    <property type="match status" value="1"/>
</dbReference>